<gene>
    <name evidence="3" type="ORF">F8388_005737</name>
    <name evidence="4" type="ORF">G4B88_023032</name>
</gene>
<proteinExistence type="predicted"/>
<dbReference type="PANTHER" id="PTHR33223">
    <property type="entry name" value="CCHC-TYPE DOMAIN-CONTAINING PROTEIN"/>
    <property type="match status" value="1"/>
</dbReference>
<evidence type="ECO:0000313" key="3">
    <source>
        <dbReference type="EMBL" id="KAF4360325.1"/>
    </source>
</evidence>
<keyword evidence="6" id="KW-1185">Reference proteome</keyword>
<protein>
    <recommendedName>
        <fullName evidence="2">Retrotransposon gag domain-containing protein</fullName>
    </recommendedName>
</protein>
<dbReference type="AlphaFoldDB" id="A0A7J6EPM5"/>
<accession>A0A7J6EPM5</accession>
<evidence type="ECO:0000313" key="4">
    <source>
        <dbReference type="EMBL" id="KAF4400624.1"/>
    </source>
</evidence>
<dbReference type="Proteomes" id="UP000525078">
    <property type="component" value="Unassembled WGS sequence"/>
</dbReference>
<feature type="domain" description="Retrotransposon gag" evidence="2">
    <location>
        <begin position="188"/>
        <end position="274"/>
    </location>
</feature>
<dbReference type="Proteomes" id="UP000583929">
    <property type="component" value="Unassembled WGS sequence"/>
</dbReference>
<organism evidence="3 5">
    <name type="scientific">Cannabis sativa</name>
    <name type="common">Hemp</name>
    <name type="synonym">Marijuana</name>
    <dbReference type="NCBI Taxonomy" id="3483"/>
    <lineage>
        <taxon>Eukaryota</taxon>
        <taxon>Viridiplantae</taxon>
        <taxon>Streptophyta</taxon>
        <taxon>Embryophyta</taxon>
        <taxon>Tracheophyta</taxon>
        <taxon>Spermatophyta</taxon>
        <taxon>Magnoliopsida</taxon>
        <taxon>eudicotyledons</taxon>
        <taxon>Gunneridae</taxon>
        <taxon>Pentapetalae</taxon>
        <taxon>rosids</taxon>
        <taxon>fabids</taxon>
        <taxon>Rosales</taxon>
        <taxon>Cannabaceae</taxon>
        <taxon>Cannabis</taxon>
    </lineage>
</organism>
<dbReference type="Pfam" id="PF03732">
    <property type="entry name" value="Retrotrans_gag"/>
    <property type="match status" value="1"/>
</dbReference>
<name>A0A7J6EPM5_CANSA</name>
<feature type="compositionally biased region" description="Basic and acidic residues" evidence="1">
    <location>
        <begin position="70"/>
        <end position="97"/>
    </location>
</feature>
<reference evidence="5 6" key="1">
    <citation type="journal article" date="2020" name="bioRxiv">
        <title>Sequence and annotation of 42 cannabis genomes reveals extensive copy number variation in cannabinoid synthesis and pathogen resistance genes.</title>
        <authorList>
            <person name="Mckernan K.J."/>
            <person name="Helbert Y."/>
            <person name="Kane L.T."/>
            <person name="Ebling H."/>
            <person name="Zhang L."/>
            <person name="Liu B."/>
            <person name="Eaton Z."/>
            <person name="Mclaughlin S."/>
            <person name="Kingan S."/>
            <person name="Baybayan P."/>
            <person name="Concepcion G."/>
            <person name="Jordan M."/>
            <person name="Riva A."/>
            <person name="Barbazuk W."/>
            <person name="Harkins T."/>
        </authorList>
    </citation>
    <scope>NUCLEOTIDE SEQUENCE [LARGE SCALE GENOMIC DNA]</scope>
    <source>
        <strain evidence="5 6">cv. Jamaican Lion 4</strain>
        <strain evidence="4">Father</strain>
        <strain evidence="3">Mother</strain>
        <tissue evidence="3">Leaf</tissue>
    </source>
</reference>
<dbReference type="PANTHER" id="PTHR33223:SF6">
    <property type="entry name" value="CCHC-TYPE DOMAIN-CONTAINING PROTEIN"/>
    <property type="match status" value="1"/>
</dbReference>
<feature type="region of interest" description="Disordered" evidence="1">
    <location>
        <begin position="70"/>
        <end position="101"/>
    </location>
</feature>
<evidence type="ECO:0000313" key="5">
    <source>
        <dbReference type="Proteomes" id="UP000525078"/>
    </source>
</evidence>
<dbReference type="EMBL" id="JAATIQ010000016">
    <property type="protein sequence ID" value="KAF4400624.1"/>
    <property type="molecule type" value="Genomic_DNA"/>
</dbReference>
<evidence type="ECO:0000313" key="6">
    <source>
        <dbReference type="Proteomes" id="UP000583929"/>
    </source>
</evidence>
<dbReference type="InterPro" id="IPR005162">
    <property type="entry name" value="Retrotrans_gag_dom"/>
</dbReference>
<evidence type="ECO:0000259" key="2">
    <source>
        <dbReference type="Pfam" id="PF03732"/>
    </source>
</evidence>
<comment type="caution">
    <text evidence="3">The sequence shown here is derived from an EMBL/GenBank/DDBJ whole genome shotgun (WGS) entry which is preliminary data.</text>
</comment>
<sequence length="320" mass="37403">MPKKPVEKSDATMVSEEDLEALKSEVSGLKDSLHDSLKGLALQIQQQLQESLQETIQQHFKALLEVQERSRTVQETRKERLATAESKEENERERSANRLELPNSTTLHESRRTAMGTPLMSEFRLQQGAARSTLDKDRNDTRYRHENRLKKLKMPTFDGENPNGWILQAERFFTCPGYDDEEKVEATFISFSGDALLWYQYESNKRTIHSWEEMKQLLLRHFCDSHEVTLYDQFLTIRQEGTVSEYKKQFIKLLAPLKTVDPVVHLSTFMNGLLPSLKAELRIHRPRNLEEAMEIVQDIEDKNKLTRQRYPNSSRLNKTH</sequence>
<evidence type="ECO:0000256" key="1">
    <source>
        <dbReference type="SAM" id="MobiDB-lite"/>
    </source>
</evidence>
<dbReference type="EMBL" id="JAATIP010000205">
    <property type="protein sequence ID" value="KAF4360325.1"/>
    <property type="molecule type" value="Genomic_DNA"/>
</dbReference>